<proteinExistence type="inferred from homology"/>
<evidence type="ECO:0000313" key="4">
    <source>
        <dbReference type="EMBL" id="CDM66846.1"/>
    </source>
</evidence>
<sequence length="70" mass="7754">MGLPNKDELKGKWEQAKGTVKEKIGHAMDDRELEEEGAAERAQGEARESFGEAKRKVGDAVKDLGETIRK</sequence>
<dbReference type="InterPro" id="IPR008462">
    <property type="entry name" value="CsbD"/>
</dbReference>
<dbReference type="EMBL" id="CBXV010000008">
    <property type="protein sequence ID" value="CDM66846.1"/>
    <property type="molecule type" value="Genomic_DNA"/>
</dbReference>
<dbReference type="Pfam" id="PF05532">
    <property type="entry name" value="CsbD"/>
    <property type="match status" value="1"/>
</dbReference>
<accession>A0A0B6X0I0</accession>
<dbReference type="Proteomes" id="UP000031518">
    <property type="component" value="Unassembled WGS sequence"/>
</dbReference>
<name>A0A0B6X0I0_9BACT</name>
<feature type="domain" description="CsbD-like" evidence="3">
    <location>
        <begin position="7"/>
        <end position="57"/>
    </location>
</feature>
<reference evidence="4 5" key="1">
    <citation type="submission" date="2013-12" db="EMBL/GenBank/DDBJ databases">
        <authorList>
            <person name="Stott M."/>
        </authorList>
    </citation>
    <scope>NUCLEOTIDE SEQUENCE [LARGE SCALE GENOMIC DNA]</scope>
    <source>
        <strain evidence="4 5">K22</strain>
    </source>
</reference>
<dbReference type="AlphaFoldDB" id="A0A0B6X0I0"/>
<evidence type="ECO:0000259" key="3">
    <source>
        <dbReference type="Pfam" id="PF05532"/>
    </source>
</evidence>
<organism evidence="4 5">
    <name type="scientific">Pyrinomonas methylaliphatogenes</name>
    <dbReference type="NCBI Taxonomy" id="454194"/>
    <lineage>
        <taxon>Bacteria</taxon>
        <taxon>Pseudomonadati</taxon>
        <taxon>Acidobacteriota</taxon>
        <taxon>Blastocatellia</taxon>
        <taxon>Blastocatellales</taxon>
        <taxon>Pyrinomonadaceae</taxon>
        <taxon>Pyrinomonas</taxon>
    </lineage>
</organism>
<dbReference type="OrthoDB" id="9796058at2"/>
<keyword evidence="5" id="KW-1185">Reference proteome</keyword>
<dbReference type="SUPFAM" id="SSF69047">
    <property type="entry name" value="Hypothetical protein YjbJ"/>
    <property type="match status" value="1"/>
</dbReference>
<evidence type="ECO:0000313" key="5">
    <source>
        <dbReference type="Proteomes" id="UP000031518"/>
    </source>
</evidence>
<reference evidence="4 5" key="2">
    <citation type="submission" date="2015-01" db="EMBL/GenBank/DDBJ databases">
        <title>Complete genome sequence of Pyrinomonas methylaliphatogenes type strain K22T.</title>
        <authorList>
            <person name="Lee K.C.Y."/>
            <person name="Power J.F."/>
            <person name="Dunfield P.F."/>
            <person name="Morgan X.C."/>
            <person name="Huttenhower C."/>
            <person name="Stott M.B."/>
        </authorList>
    </citation>
    <scope>NUCLEOTIDE SEQUENCE [LARGE SCALE GENOMIC DNA]</scope>
    <source>
        <strain evidence="4 5">K22</strain>
    </source>
</reference>
<evidence type="ECO:0000256" key="2">
    <source>
        <dbReference type="SAM" id="MobiDB-lite"/>
    </source>
</evidence>
<comment type="similarity">
    <text evidence="1">Belongs to the UPF0337 (CsbD) family.</text>
</comment>
<feature type="compositionally biased region" description="Basic and acidic residues" evidence="2">
    <location>
        <begin position="1"/>
        <end position="30"/>
    </location>
</feature>
<dbReference type="RefSeq" id="WP_041979156.1">
    <property type="nucleotide sequence ID" value="NZ_CBXV010000008.1"/>
</dbReference>
<evidence type="ECO:0000256" key="1">
    <source>
        <dbReference type="ARBA" id="ARBA00009129"/>
    </source>
</evidence>
<dbReference type="Gene3D" id="1.10.1470.10">
    <property type="entry name" value="YjbJ"/>
    <property type="match status" value="1"/>
</dbReference>
<feature type="compositionally biased region" description="Basic and acidic residues" evidence="2">
    <location>
        <begin position="38"/>
        <end position="70"/>
    </location>
</feature>
<gene>
    <name evidence="4" type="ORF">PYK22_02885</name>
</gene>
<protein>
    <recommendedName>
        <fullName evidence="3">CsbD-like domain-containing protein</fullName>
    </recommendedName>
</protein>
<dbReference type="InterPro" id="IPR036629">
    <property type="entry name" value="YjbJ_sf"/>
</dbReference>
<feature type="region of interest" description="Disordered" evidence="2">
    <location>
        <begin position="1"/>
        <end position="70"/>
    </location>
</feature>
<dbReference type="STRING" id="454194.PYK22_02885"/>